<keyword evidence="7 8" id="KW-0998">Cell outer membrane</keyword>
<feature type="signal peptide" evidence="10">
    <location>
        <begin position="1"/>
        <end position="20"/>
    </location>
</feature>
<dbReference type="Pfam" id="PF00593">
    <property type="entry name" value="TonB_dep_Rec_b-barrel"/>
    <property type="match status" value="1"/>
</dbReference>
<dbReference type="InterPro" id="IPR000531">
    <property type="entry name" value="Beta-barrel_TonB"/>
</dbReference>
<dbReference type="Proteomes" id="UP000537718">
    <property type="component" value="Unassembled WGS sequence"/>
</dbReference>
<dbReference type="InterPro" id="IPR037066">
    <property type="entry name" value="Plug_dom_sf"/>
</dbReference>
<dbReference type="AlphaFoldDB" id="A0A7W9DLH2"/>
<dbReference type="SUPFAM" id="SSF56935">
    <property type="entry name" value="Porins"/>
    <property type="match status" value="1"/>
</dbReference>
<dbReference type="InterPro" id="IPR008969">
    <property type="entry name" value="CarboxyPept-like_regulatory"/>
</dbReference>
<sequence length="1005" mass="108557">MRKLLQSLFFLMFLAFSAMAQDRVITGTVTSSEDNLPLPGVSVKVNGSKIGAATDASGKFTITVPANAKSIHFTSLGYSNQTLNLGSGNVLNAALAADAKQLGDVVIVGYGVQNTRTVTNSISRISGDAIKDQPVSNVAQALQGRLAGVQVTSGGGRPGSPISVNIRGRSSIQAGNDPLYVIDGVILPSNNTFVPNTPTTTVGQGISPLSNLNSDDIASIEVLKDASAAAIYGSRGSNGVVLITTKKGSATGKSVVNLNASNGFQSFAGSKDFLDASSYRQMYNEALTNAKLPAKFTQAQIDNPEANTNWMKEIQRSQSLVQNVQLSVASGGNAKTQFYTSLNYYNQDSKLLNGNFKRYAIRLNVDHQVNDYLKIGSNIAISKSDRAETPVDNSIFSPFPRAIIARPDQAVYNADGSYASNDFNNPVQMFLSKNYIGLANIFNSTYAEVKILPELKFKSSVGIDYTYLDQRTFDPSNSLSGIGSNGAATSGYVQTQNYLTTQNLSYLKNFLDNRLNVNATAVYEFQWNNRDNNQVQGQNFPSNQTPYLTSAAKIVGGTSAFTNYRVESYLGRVNLAWESKYLLGGSIRRDGSTKFPTKGRYGYFPSVSGGWVVSEESFLRNSTVISNLKLRSSYGLTGNQEGIGNFSSRRLIGTGFNYDDQPGFALNAIGSPDLKWESTAQFDIGADLSLFKNRINISADYFNKKTRDLLINRPIPSTTGFGSILENVGSLTGKGWDFNISSDNLVGEFKWTTSFNISTYKNKVTALYNNQPIDGSFATRTAVGQPLGSFFVLKALGVDKTTGDMIYEDFNGDGKITQDDRQFLGNPLPKFYGGLNNSVSYKGFDFSVLFQFSSGSKLYNLSGEGTGGYGSLGAAATATGVAANVSQEVFNDRWTPTHTDAKYPRAVGGAQGTYNTQRSSRYLEDGSYIRMKTISLGYTLPKNVVNKLKLSNVKVFVSGQNLLTFTKYTGFDPEVSSDFSVGNTGVDQGSIPQYKTVMFGVNIGL</sequence>
<gene>
    <name evidence="13" type="ORF">HDE69_004296</name>
</gene>
<evidence type="ECO:0000313" key="13">
    <source>
        <dbReference type="EMBL" id="MBB5623213.1"/>
    </source>
</evidence>
<protein>
    <submittedName>
        <fullName evidence="13">TonB-linked SusC/RagA family outer membrane protein</fullName>
    </submittedName>
</protein>
<dbReference type="NCBIfam" id="TIGR04057">
    <property type="entry name" value="SusC_RagA_signa"/>
    <property type="match status" value="1"/>
</dbReference>
<comment type="subcellular location">
    <subcellularLocation>
        <location evidence="1 8">Cell outer membrane</location>
        <topology evidence="1 8">Multi-pass membrane protein</topology>
    </subcellularLocation>
</comment>
<evidence type="ECO:0000256" key="5">
    <source>
        <dbReference type="ARBA" id="ARBA00023077"/>
    </source>
</evidence>
<dbReference type="GO" id="GO:0009279">
    <property type="term" value="C:cell outer membrane"/>
    <property type="evidence" value="ECO:0007669"/>
    <property type="project" value="UniProtKB-SubCell"/>
</dbReference>
<keyword evidence="5 9" id="KW-0798">TonB box</keyword>
<evidence type="ECO:0000313" key="14">
    <source>
        <dbReference type="Proteomes" id="UP000537718"/>
    </source>
</evidence>
<accession>A0A7W9DLH2</accession>
<keyword evidence="6 8" id="KW-0472">Membrane</keyword>
<dbReference type="Pfam" id="PF07715">
    <property type="entry name" value="Plug"/>
    <property type="match status" value="1"/>
</dbReference>
<dbReference type="RefSeq" id="WP_183869332.1">
    <property type="nucleotide sequence ID" value="NZ_JACHCF010000011.1"/>
</dbReference>
<dbReference type="InterPro" id="IPR039426">
    <property type="entry name" value="TonB-dep_rcpt-like"/>
</dbReference>
<keyword evidence="4 8" id="KW-0812">Transmembrane</keyword>
<dbReference type="InterPro" id="IPR012910">
    <property type="entry name" value="Plug_dom"/>
</dbReference>
<name>A0A7W9DLH2_9SPHI</name>
<evidence type="ECO:0000256" key="7">
    <source>
        <dbReference type="ARBA" id="ARBA00023237"/>
    </source>
</evidence>
<dbReference type="SUPFAM" id="SSF49464">
    <property type="entry name" value="Carboxypeptidase regulatory domain-like"/>
    <property type="match status" value="1"/>
</dbReference>
<keyword evidence="3 8" id="KW-1134">Transmembrane beta strand</keyword>
<dbReference type="InterPro" id="IPR036942">
    <property type="entry name" value="Beta-barrel_TonB_sf"/>
</dbReference>
<evidence type="ECO:0000256" key="9">
    <source>
        <dbReference type="RuleBase" id="RU003357"/>
    </source>
</evidence>
<organism evidence="13 14">
    <name type="scientific">Pedobacter cryoconitis</name>
    <dbReference type="NCBI Taxonomy" id="188932"/>
    <lineage>
        <taxon>Bacteria</taxon>
        <taxon>Pseudomonadati</taxon>
        <taxon>Bacteroidota</taxon>
        <taxon>Sphingobacteriia</taxon>
        <taxon>Sphingobacteriales</taxon>
        <taxon>Sphingobacteriaceae</taxon>
        <taxon>Pedobacter</taxon>
    </lineage>
</organism>
<dbReference type="Gene3D" id="2.170.130.10">
    <property type="entry name" value="TonB-dependent receptor, plug domain"/>
    <property type="match status" value="1"/>
</dbReference>
<dbReference type="InterPro" id="IPR023996">
    <property type="entry name" value="TonB-dep_OMP_SusC/RagA"/>
</dbReference>
<feature type="domain" description="TonB-dependent receptor plug" evidence="12">
    <location>
        <begin position="116"/>
        <end position="240"/>
    </location>
</feature>
<dbReference type="PROSITE" id="PS52016">
    <property type="entry name" value="TONB_DEPENDENT_REC_3"/>
    <property type="match status" value="1"/>
</dbReference>
<dbReference type="NCBIfam" id="TIGR04056">
    <property type="entry name" value="OMP_RagA_SusC"/>
    <property type="match status" value="1"/>
</dbReference>
<dbReference type="EMBL" id="JACHCF010000011">
    <property type="protein sequence ID" value="MBB5623213.1"/>
    <property type="molecule type" value="Genomic_DNA"/>
</dbReference>
<evidence type="ECO:0000259" key="11">
    <source>
        <dbReference type="Pfam" id="PF00593"/>
    </source>
</evidence>
<feature type="chain" id="PRO_5031284285" evidence="10">
    <location>
        <begin position="21"/>
        <end position="1005"/>
    </location>
</feature>
<evidence type="ECO:0000256" key="8">
    <source>
        <dbReference type="PROSITE-ProRule" id="PRU01360"/>
    </source>
</evidence>
<reference evidence="13 14" key="1">
    <citation type="submission" date="2020-08" db="EMBL/GenBank/DDBJ databases">
        <title>Genomic Encyclopedia of Type Strains, Phase IV (KMG-V): Genome sequencing to study the core and pangenomes of soil and plant-associated prokaryotes.</title>
        <authorList>
            <person name="Whitman W."/>
        </authorList>
    </citation>
    <scope>NUCLEOTIDE SEQUENCE [LARGE SCALE GENOMIC DNA]</scope>
    <source>
        <strain evidence="13 14">MP7CTX6</strain>
    </source>
</reference>
<evidence type="ECO:0000256" key="1">
    <source>
        <dbReference type="ARBA" id="ARBA00004571"/>
    </source>
</evidence>
<proteinExistence type="inferred from homology"/>
<keyword evidence="10" id="KW-0732">Signal</keyword>
<evidence type="ECO:0000259" key="12">
    <source>
        <dbReference type="Pfam" id="PF07715"/>
    </source>
</evidence>
<dbReference type="InterPro" id="IPR023997">
    <property type="entry name" value="TonB-dep_OMP_SusC/RagA_CS"/>
</dbReference>
<evidence type="ECO:0000256" key="2">
    <source>
        <dbReference type="ARBA" id="ARBA00022448"/>
    </source>
</evidence>
<feature type="domain" description="TonB-dependent receptor-like beta-barrel" evidence="11">
    <location>
        <begin position="435"/>
        <end position="961"/>
    </location>
</feature>
<dbReference type="Gene3D" id="2.40.170.20">
    <property type="entry name" value="TonB-dependent receptor, beta-barrel domain"/>
    <property type="match status" value="1"/>
</dbReference>
<evidence type="ECO:0000256" key="4">
    <source>
        <dbReference type="ARBA" id="ARBA00022692"/>
    </source>
</evidence>
<evidence type="ECO:0000256" key="3">
    <source>
        <dbReference type="ARBA" id="ARBA00022452"/>
    </source>
</evidence>
<dbReference type="Pfam" id="PF13715">
    <property type="entry name" value="CarbopepD_reg_2"/>
    <property type="match status" value="1"/>
</dbReference>
<comment type="caution">
    <text evidence="13">The sequence shown here is derived from an EMBL/GenBank/DDBJ whole genome shotgun (WGS) entry which is preliminary data.</text>
</comment>
<comment type="similarity">
    <text evidence="8 9">Belongs to the TonB-dependent receptor family.</text>
</comment>
<evidence type="ECO:0000256" key="10">
    <source>
        <dbReference type="SAM" id="SignalP"/>
    </source>
</evidence>
<keyword evidence="2 8" id="KW-0813">Transport</keyword>
<dbReference type="Gene3D" id="2.60.40.1120">
    <property type="entry name" value="Carboxypeptidase-like, regulatory domain"/>
    <property type="match status" value="1"/>
</dbReference>
<evidence type="ECO:0000256" key="6">
    <source>
        <dbReference type="ARBA" id="ARBA00023136"/>
    </source>
</evidence>